<keyword evidence="1" id="KW-0472">Membrane</keyword>
<organism evidence="2">
    <name type="scientific">Brassica oleracea var. capitata</name>
    <name type="common">Cabbage</name>
    <dbReference type="NCBI Taxonomy" id="3716"/>
    <lineage>
        <taxon>Eukaryota</taxon>
        <taxon>Viridiplantae</taxon>
        <taxon>Streptophyta</taxon>
        <taxon>Embryophyta</taxon>
        <taxon>Tracheophyta</taxon>
        <taxon>Spermatophyta</taxon>
        <taxon>Magnoliopsida</taxon>
        <taxon>eudicotyledons</taxon>
        <taxon>Gunneridae</taxon>
        <taxon>Pentapetalae</taxon>
        <taxon>rosids</taxon>
        <taxon>malvids</taxon>
        <taxon>Brassicales</taxon>
        <taxon>Brassicaceae</taxon>
        <taxon>Brassiceae</taxon>
        <taxon>Brassica</taxon>
    </lineage>
</organism>
<proteinExistence type="predicted"/>
<keyword evidence="2" id="KW-0150">Chloroplast</keyword>
<geneLocation type="chloroplast" evidence="2"/>
<evidence type="ECO:0000313" key="2">
    <source>
        <dbReference type="EMBL" id="QXO90739.1"/>
    </source>
</evidence>
<name>A0A8F5ZBJ5_BRAOC</name>
<dbReference type="AlphaFoldDB" id="A0A8F5ZBJ5"/>
<accession>A0A8F5ZBJ5</accession>
<dbReference type="EMBL" id="MN629887">
    <property type="protein sequence ID" value="QXO90739.1"/>
    <property type="molecule type" value="Genomic_DNA"/>
</dbReference>
<reference evidence="2" key="1">
    <citation type="submission" date="2019-10" db="EMBL/GenBank/DDBJ databases">
        <authorList>
            <person name="Wu J."/>
            <person name="Xu Y."/>
            <person name="Yu X."/>
        </authorList>
    </citation>
    <scope>NUCLEOTIDE SEQUENCE</scope>
    <source>
        <strain evidence="2">JF</strain>
        <strain evidence="3">JF-CMS</strain>
    </source>
</reference>
<keyword evidence="1" id="KW-0812">Transmembrane</keyword>
<keyword evidence="2" id="KW-0934">Plastid</keyword>
<evidence type="ECO:0000256" key="1">
    <source>
        <dbReference type="SAM" id="Phobius"/>
    </source>
</evidence>
<feature type="transmembrane region" description="Helical" evidence="1">
    <location>
        <begin position="41"/>
        <end position="63"/>
    </location>
</feature>
<keyword evidence="1" id="KW-1133">Transmembrane helix</keyword>
<evidence type="ECO:0000313" key="3">
    <source>
        <dbReference type="EMBL" id="QXO90826.1"/>
    </source>
</evidence>
<protein>
    <submittedName>
        <fullName evidence="2">PetN</fullName>
    </submittedName>
</protein>
<dbReference type="EMBL" id="MN629888">
    <property type="protein sequence ID" value="QXO90826.1"/>
    <property type="molecule type" value="Genomic_DNA"/>
</dbReference>
<sequence length="64" mass="7483">MEKFLHIHRGQNSHGYSKSRMGWFNGSFYIFPLSRSVGKKWTLEVLLIAIIIKLYQPVSIVLVF</sequence>
<gene>
    <name evidence="2" type="primary">petN</name>
</gene>